<dbReference type="PANTHER" id="PTHR12993">
    <property type="entry name" value="N-ACETYLGLUCOSAMINYL-PHOSPHATIDYLINOSITOL DE-N-ACETYLASE-RELATED"/>
    <property type="match status" value="1"/>
</dbReference>
<dbReference type="InterPro" id="IPR003737">
    <property type="entry name" value="GlcNAc_PI_deacetylase-related"/>
</dbReference>
<evidence type="ECO:0000313" key="1">
    <source>
        <dbReference type="EMBL" id="MBP1893350.1"/>
    </source>
</evidence>
<accession>A0ABS4FAR4</accession>
<dbReference type="Gene3D" id="3.40.50.10320">
    <property type="entry name" value="LmbE-like"/>
    <property type="match status" value="1"/>
</dbReference>
<dbReference type="Proteomes" id="UP000706926">
    <property type="component" value="Unassembled WGS sequence"/>
</dbReference>
<dbReference type="InterPro" id="IPR024078">
    <property type="entry name" value="LmbE-like_dom_sf"/>
</dbReference>
<organism evidence="1 2">
    <name type="scientific">Paenibacillus lactis</name>
    <dbReference type="NCBI Taxonomy" id="228574"/>
    <lineage>
        <taxon>Bacteria</taxon>
        <taxon>Bacillati</taxon>
        <taxon>Bacillota</taxon>
        <taxon>Bacilli</taxon>
        <taxon>Bacillales</taxon>
        <taxon>Paenibacillaceae</taxon>
        <taxon>Paenibacillus</taxon>
    </lineage>
</organism>
<dbReference type="PANTHER" id="PTHR12993:SF11">
    <property type="entry name" value="N-ACETYLGLUCOSAMINYL-PHOSPHATIDYLINOSITOL DE-N-ACETYLASE"/>
    <property type="match status" value="1"/>
</dbReference>
<sequence length="301" mass="34027">MYNPKDPLNNTLKQKERTRNMSHPIQVIVIAAHPDEPEIYAGALAASFADRGHRVKFVTLTDGRCGHHEMSGQALIDRRVAEAKEAARHLGVQEYTVLPIPDGELMPTVEVRKEVIRLIRGWQADIVITFHPEGPGHADNRNAGRAVRDAADFVANVPNAVPEVPALTKSPLYLLMPDYAARRSYKPDIVIDAGDVMERKLLACDAHASQFYEFAPWQGGFLQDVPERWEEKRQFILKHWETFLRVSDEMIPAIVEGYGEKHAAKIQYAEPFEIADYSRRPSADEIKRLFPMLTPSEESLP</sequence>
<keyword evidence="2" id="KW-1185">Reference proteome</keyword>
<proteinExistence type="predicted"/>
<dbReference type="GeneID" id="95404445"/>
<dbReference type="Pfam" id="PF02585">
    <property type="entry name" value="PIG-L"/>
    <property type="match status" value="1"/>
</dbReference>
<reference evidence="1 2" key="1">
    <citation type="submission" date="2021-03" db="EMBL/GenBank/DDBJ databases">
        <title>Genomic Encyclopedia of Type Strains, Phase IV (KMG-IV): sequencing the most valuable type-strain genomes for metagenomic binning, comparative biology and taxonomic classification.</title>
        <authorList>
            <person name="Goeker M."/>
        </authorList>
    </citation>
    <scope>NUCLEOTIDE SEQUENCE [LARGE SCALE GENOMIC DNA]</scope>
    <source>
        <strain evidence="1 2">DSM 15596</strain>
    </source>
</reference>
<evidence type="ECO:0000313" key="2">
    <source>
        <dbReference type="Proteomes" id="UP000706926"/>
    </source>
</evidence>
<dbReference type="EMBL" id="JAGGKI010000005">
    <property type="protein sequence ID" value="MBP1893350.1"/>
    <property type="molecule type" value="Genomic_DNA"/>
</dbReference>
<dbReference type="RefSeq" id="WP_244869153.1">
    <property type="nucleotide sequence ID" value="NZ_BOSA01000005.1"/>
</dbReference>
<comment type="caution">
    <text evidence="1">The sequence shown here is derived from an EMBL/GenBank/DDBJ whole genome shotgun (WGS) entry which is preliminary data.</text>
</comment>
<dbReference type="SUPFAM" id="SSF102588">
    <property type="entry name" value="LmbE-like"/>
    <property type="match status" value="1"/>
</dbReference>
<protein>
    <submittedName>
        <fullName evidence="1">LmbE family N-acetylglucosaminyl deacetylase</fullName>
    </submittedName>
</protein>
<gene>
    <name evidence="1" type="ORF">J2Z18_002452</name>
</gene>
<name>A0ABS4FAR4_9BACL</name>